<dbReference type="AlphaFoldDB" id="A0AAD2K4B5"/>
<evidence type="ECO:0000313" key="3">
    <source>
        <dbReference type="EMBL" id="CAK5277752.1"/>
    </source>
</evidence>
<dbReference type="InterPro" id="IPR029063">
    <property type="entry name" value="SAM-dependent_MTases_sf"/>
</dbReference>
<dbReference type="GO" id="GO:0005634">
    <property type="term" value="C:nucleus"/>
    <property type="evidence" value="ECO:0007669"/>
    <property type="project" value="TreeGrafter"/>
</dbReference>
<protein>
    <recommendedName>
        <fullName evidence="5">Methyltransferase type 11 domain-containing protein</fullName>
    </recommendedName>
</protein>
<evidence type="ECO:0000313" key="4">
    <source>
        <dbReference type="Proteomes" id="UP001295794"/>
    </source>
</evidence>
<dbReference type="SUPFAM" id="SSF53335">
    <property type="entry name" value="S-adenosyl-L-methionine-dependent methyltransferases"/>
    <property type="match status" value="1"/>
</dbReference>
<organism evidence="3 4">
    <name type="scientific">Mycena citricolor</name>
    <dbReference type="NCBI Taxonomy" id="2018698"/>
    <lineage>
        <taxon>Eukaryota</taxon>
        <taxon>Fungi</taxon>
        <taxon>Dikarya</taxon>
        <taxon>Basidiomycota</taxon>
        <taxon>Agaricomycotina</taxon>
        <taxon>Agaricomycetes</taxon>
        <taxon>Agaricomycetidae</taxon>
        <taxon>Agaricales</taxon>
        <taxon>Marasmiineae</taxon>
        <taxon>Mycenaceae</taxon>
        <taxon>Mycena</taxon>
    </lineage>
</organism>
<sequence>MELAAAMAGPGYLILAVTSASKSPIWICAGYKSSLLSTEAGFARCLTRRWDFDFIPLITHLPLARTIMPTVTLTTPSSSEPAAYEETHVHRVYEQIAGHFSSTRYKPWPVIAAFLESLTPGSLGLDAGTGNGKYLPLGPRVFTIGLDRSRNLLQIARTAGGEQVVREVVQADVMDNVWRDGLFVRFHVSHVATKYNLVQDYAISIATIHHLASAERRSQSVQRLLRAVSENNGRVLIYVWATKQDELSKRTIPRDEQDVFVPWSLASSNGAGPQVLNRYYHMFAPGELRDLVEQAAGALGLVVGSPGSHRSKGLEIVQDGWERSNYFVEARRWQIV</sequence>
<evidence type="ECO:0000256" key="1">
    <source>
        <dbReference type="ARBA" id="ARBA00022603"/>
    </source>
</evidence>
<dbReference type="PANTHER" id="PTHR13069:SF21">
    <property type="entry name" value="ALKYLATED DNA REPAIR PROTEIN ALKB HOMOLOG 8"/>
    <property type="match status" value="1"/>
</dbReference>
<dbReference type="PANTHER" id="PTHR13069">
    <property type="entry name" value="ALKYLATED DNA REPAIR PROTEIN ALKB HOMOLOG 8"/>
    <property type="match status" value="1"/>
</dbReference>
<name>A0AAD2K4B5_9AGAR</name>
<keyword evidence="4" id="KW-1185">Reference proteome</keyword>
<dbReference type="EMBL" id="CAVNYO010000419">
    <property type="protein sequence ID" value="CAK5277752.1"/>
    <property type="molecule type" value="Genomic_DNA"/>
</dbReference>
<dbReference type="GO" id="GO:0005737">
    <property type="term" value="C:cytoplasm"/>
    <property type="evidence" value="ECO:0007669"/>
    <property type="project" value="TreeGrafter"/>
</dbReference>
<gene>
    <name evidence="3" type="ORF">MYCIT1_LOCUS26831</name>
</gene>
<dbReference type="GO" id="GO:0002098">
    <property type="term" value="P:tRNA wobble uridine modification"/>
    <property type="evidence" value="ECO:0007669"/>
    <property type="project" value="TreeGrafter"/>
</dbReference>
<dbReference type="InterPro" id="IPR051422">
    <property type="entry name" value="AlkB_tRNA_MeTrf/Diox"/>
</dbReference>
<dbReference type="GO" id="GO:0030488">
    <property type="term" value="P:tRNA methylation"/>
    <property type="evidence" value="ECO:0007669"/>
    <property type="project" value="TreeGrafter"/>
</dbReference>
<dbReference type="Gene3D" id="3.40.50.150">
    <property type="entry name" value="Vaccinia Virus protein VP39"/>
    <property type="match status" value="1"/>
</dbReference>
<evidence type="ECO:0008006" key="5">
    <source>
        <dbReference type="Google" id="ProtNLM"/>
    </source>
</evidence>
<reference evidence="3" key="1">
    <citation type="submission" date="2023-11" db="EMBL/GenBank/DDBJ databases">
        <authorList>
            <person name="De Vega J J."/>
            <person name="De Vega J J."/>
        </authorList>
    </citation>
    <scope>NUCLEOTIDE SEQUENCE</scope>
</reference>
<dbReference type="GO" id="GO:0106335">
    <property type="term" value="F:tRNA (5-carboxymethyluridine(34)-5-O)-methyltransferase activity"/>
    <property type="evidence" value="ECO:0007669"/>
    <property type="project" value="TreeGrafter"/>
</dbReference>
<keyword evidence="1" id="KW-0489">Methyltransferase</keyword>
<evidence type="ECO:0000256" key="2">
    <source>
        <dbReference type="ARBA" id="ARBA00022679"/>
    </source>
</evidence>
<dbReference type="GO" id="GO:0000049">
    <property type="term" value="F:tRNA binding"/>
    <property type="evidence" value="ECO:0007669"/>
    <property type="project" value="TreeGrafter"/>
</dbReference>
<dbReference type="Proteomes" id="UP001295794">
    <property type="component" value="Unassembled WGS sequence"/>
</dbReference>
<keyword evidence="2" id="KW-0808">Transferase</keyword>
<comment type="caution">
    <text evidence="3">The sequence shown here is derived from an EMBL/GenBank/DDBJ whole genome shotgun (WGS) entry which is preliminary data.</text>
</comment>
<accession>A0AAD2K4B5</accession>
<proteinExistence type="predicted"/>